<reference evidence="5 6" key="1">
    <citation type="journal article" date="2018" name="Mol. Plant">
        <title>The genome of Artemisia annua provides insight into the evolution of Asteraceae family and artemisinin biosynthesis.</title>
        <authorList>
            <person name="Shen Q."/>
            <person name="Zhang L."/>
            <person name="Liao Z."/>
            <person name="Wang S."/>
            <person name="Yan T."/>
            <person name="Shi P."/>
            <person name="Liu M."/>
            <person name="Fu X."/>
            <person name="Pan Q."/>
            <person name="Wang Y."/>
            <person name="Lv Z."/>
            <person name="Lu X."/>
            <person name="Zhang F."/>
            <person name="Jiang W."/>
            <person name="Ma Y."/>
            <person name="Chen M."/>
            <person name="Hao X."/>
            <person name="Li L."/>
            <person name="Tang Y."/>
            <person name="Lv G."/>
            <person name="Zhou Y."/>
            <person name="Sun X."/>
            <person name="Brodelius P.E."/>
            <person name="Rose J.K.C."/>
            <person name="Tang K."/>
        </authorList>
    </citation>
    <scope>NUCLEOTIDE SEQUENCE [LARGE SCALE GENOMIC DNA]</scope>
    <source>
        <strain evidence="6">cv. Huhao1</strain>
        <tissue evidence="5">Leaf</tissue>
    </source>
</reference>
<feature type="transmembrane region" description="Helical" evidence="4">
    <location>
        <begin position="68"/>
        <end position="88"/>
    </location>
</feature>
<dbReference type="GO" id="GO:0006325">
    <property type="term" value="P:chromatin organization"/>
    <property type="evidence" value="ECO:0007669"/>
    <property type="project" value="UniProtKB-KW"/>
</dbReference>
<proteinExistence type="predicted"/>
<dbReference type="InterPro" id="IPR023696">
    <property type="entry name" value="Ureohydrolase_dom_sf"/>
</dbReference>
<keyword evidence="4" id="KW-1133">Transmembrane helix</keyword>
<keyword evidence="1" id="KW-0678">Repressor</keyword>
<name>A0A2U1MX53_ARTAN</name>
<evidence type="ECO:0000256" key="3">
    <source>
        <dbReference type="SAM" id="MobiDB-lite"/>
    </source>
</evidence>
<evidence type="ECO:0000313" key="5">
    <source>
        <dbReference type="EMBL" id="PWA65855.1"/>
    </source>
</evidence>
<evidence type="ECO:0000313" key="6">
    <source>
        <dbReference type="Proteomes" id="UP000245207"/>
    </source>
</evidence>
<dbReference type="Gene3D" id="3.40.800.20">
    <property type="entry name" value="Histone deacetylase domain"/>
    <property type="match status" value="1"/>
</dbReference>
<evidence type="ECO:0000256" key="4">
    <source>
        <dbReference type="SAM" id="Phobius"/>
    </source>
</evidence>
<accession>A0A2U1MX53</accession>
<evidence type="ECO:0000256" key="1">
    <source>
        <dbReference type="ARBA" id="ARBA00022491"/>
    </source>
</evidence>
<comment type="caution">
    <text evidence="5">The sequence shown here is derived from an EMBL/GenBank/DDBJ whole genome shotgun (WGS) entry which is preliminary data.</text>
</comment>
<keyword evidence="2" id="KW-0156">Chromatin regulator</keyword>
<dbReference type="STRING" id="35608.A0A2U1MX53"/>
<sequence length="89" mass="10271">MKFPPNDTSRNGTQSQQQEEKRRVGLVYDERMCKHATPKAKGESHPENPDRIRAVWDKLESVGITQRFTLISYLLLSHVIIVILTTHMP</sequence>
<dbReference type="AlphaFoldDB" id="A0A2U1MX53"/>
<dbReference type="Proteomes" id="UP000245207">
    <property type="component" value="Unassembled WGS sequence"/>
</dbReference>
<feature type="region of interest" description="Disordered" evidence="3">
    <location>
        <begin position="1"/>
        <end position="24"/>
    </location>
</feature>
<protein>
    <submittedName>
        <fullName evidence="5">Histone deacetylase 5</fullName>
    </submittedName>
</protein>
<dbReference type="EMBL" id="PKPP01004146">
    <property type="protein sequence ID" value="PWA65855.1"/>
    <property type="molecule type" value="Genomic_DNA"/>
</dbReference>
<feature type="compositionally biased region" description="Polar residues" evidence="3">
    <location>
        <begin position="1"/>
        <end position="17"/>
    </location>
</feature>
<organism evidence="5 6">
    <name type="scientific">Artemisia annua</name>
    <name type="common">Sweet wormwood</name>
    <dbReference type="NCBI Taxonomy" id="35608"/>
    <lineage>
        <taxon>Eukaryota</taxon>
        <taxon>Viridiplantae</taxon>
        <taxon>Streptophyta</taxon>
        <taxon>Embryophyta</taxon>
        <taxon>Tracheophyta</taxon>
        <taxon>Spermatophyta</taxon>
        <taxon>Magnoliopsida</taxon>
        <taxon>eudicotyledons</taxon>
        <taxon>Gunneridae</taxon>
        <taxon>Pentapetalae</taxon>
        <taxon>asterids</taxon>
        <taxon>campanulids</taxon>
        <taxon>Asterales</taxon>
        <taxon>Asteraceae</taxon>
        <taxon>Asteroideae</taxon>
        <taxon>Anthemideae</taxon>
        <taxon>Artemisiinae</taxon>
        <taxon>Artemisia</taxon>
    </lineage>
</organism>
<keyword evidence="4" id="KW-0812">Transmembrane</keyword>
<dbReference type="SUPFAM" id="SSF52768">
    <property type="entry name" value="Arginase/deacetylase"/>
    <property type="match status" value="1"/>
</dbReference>
<dbReference type="OrthoDB" id="1743410at2759"/>
<evidence type="ECO:0000256" key="2">
    <source>
        <dbReference type="ARBA" id="ARBA00022853"/>
    </source>
</evidence>
<gene>
    <name evidence="5" type="ORF">CTI12_AA302720</name>
</gene>
<dbReference type="InterPro" id="IPR037138">
    <property type="entry name" value="His_deacetylse_dom_sf"/>
</dbReference>
<keyword evidence="6" id="KW-1185">Reference proteome</keyword>
<keyword evidence="4" id="KW-0472">Membrane</keyword>